<sequence length="47" mass="5319">MSDESEVVCEKCKAEMRQSFSAPKIIYKGSGWAWQEKIPQNTDIVLG</sequence>
<dbReference type="EMBL" id="LR797158">
    <property type="protein sequence ID" value="CAB4190391.1"/>
    <property type="molecule type" value="Genomic_DNA"/>
</dbReference>
<proteinExistence type="predicted"/>
<accession>A0A6J5RBD7</accession>
<dbReference type="EMBL" id="LR797211">
    <property type="protein sequence ID" value="CAB4194259.1"/>
    <property type="molecule type" value="Genomic_DNA"/>
</dbReference>
<reference evidence="3" key="1">
    <citation type="submission" date="2020-05" db="EMBL/GenBank/DDBJ databases">
        <authorList>
            <person name="Chiriac C."/>
            <person name="Salcher M."/>
            <person name="Ghai R."/>
            <person name="Kavagutti S V."/>
        </authorList>
    </citation>
    <scope>NUCLEOTIDE SEQUENCE</scope>
</reference>
<protein>
    <submittedName>
        <fullName evidence="3">Uncharacterized protein</fullName>
    </submittedName>
</protein>
<evidence type="ECO:0000313" key="3">
    <source>
        <dbReference type="EMBL" id="CAB4194259.1"/>
    </source>
</evidence>
<evidence type="ECO:0000313" key="2">
    <source>
        <dbReference type="EMBL" id="CAB4190391.1"/>
    </source>
</evidence>
<organism evidence="3">
    <name type="scientific">uncultured Caudovirales phage</name>
    <dbReference type="NCBI Taxonomy" id="2100421"/>
    <lineage>
        <taxon>Viruses</taxon>
        <taxon>Duplodnaviria</taxon>
        <taxon>Heunggongvirae</taxon>
        <taxon>Uroviricota</taxon>
        <taxon>Caudoviricetes</taxon>
        <taxon>Peduoviridae</taxon>
        <taxon>Maltschvirus</taxon>
        <taxon>Maltschvirus maltsch</taxon>
    </lineage>
</organism>
<evidence type="ECO:0000313" key="1">
    <source>
        <dbReference type="EMBL" id="CAB4149340.1"/>
    </source>
</evidence>
<name>A0A6J5RBD7_9CAUD</name>
<dbReference type="EMBL" id="LR796510">
    <property type="protein sequence ID" value="CAB4149340.1"/>
    <property type="molecule type" value="Genomic_DNA"/>
</dbReference>
<gene>
    <name evidence="2" type="ORF">UFOVP1191_56</name>
    <name evidence="3" type="ORF">UFOVP1252_3</name>
    <name evidence="1" type="ORF">UFOVP529_118</name>
</gene>